<feature type="domain" description="C2H2-type" evidence="10">
    <location>
        <begin position="41"/>
        <end position="68"/>
    </location>
</feature>
<evidence type="ECO:0000256" key="3">
    <source>
        <dbReference type="ARBA" id="ARBA00022737"/>
    </source>
</evidence>
<keyword evidence="7" id="KW-0804">Transcription</keyword>
<dbReference type="Gene3D" id="3.30.160.60">
    <property type="entry name" value="Classic Zinc Finger"/>
    <property type="match status" value="2"/>
</dbReference>
<dbReference type="GO" id="GO:0000433">
    <property type="term" value="P:carbon catabolite repression of transcription from RNA polymerase II promoter by glucose"/>
    <property type="evidence" value="ECO:0007669"/>
    <property type="project" value="TreeGrafter"/>
</dbReference>
<dbReference type="PROSITE" id="PS00028">
    <property type="entry name" value="ZINC_FINGER_C2H2_1"/>
    <property type="match status" value="2"/>
</dbReference>
<dbReference type="Proteomes" id="UP000717996">
    <property type="component" value="Unassembled WGS sequence"/>
</dbReference>
<evidence type="ECO:0000256" key="5">
    <source>
        <dbReference type="ARBA" id="ARBA00022833"/>
    </source>
</evidence>
<comment type="subcellular location">
    <subcellularLocation>
        <location evidence="1">Nucleus</location>
    </subcellularLocation>
</comment>
<dbReference type="GO" id="GO:0005634">
    <property type="term" value="C:nucleus"/>
    <property type="evidence" value="ECO:0007669"/>
    <property type="project" value="UniProtKB-SubCell"/>
</dbReference>
<evidence type="ECO:0000256" key="6">
    <source>
        <dbReference type="ARBA" id="ARBA00023015"/>
    </source>
</evidence>
<evidence type="ECO:0000313" key="12">
    <source>
        <dbReference type="Proteomes" id="UP000717996"/>
    </source>
</evidence>
<dbReference type="FunFam" id="3.30.160.60:FF:000690">
    <property type="entry name" value="Zinc finger protein 354C"/>
    <property type="match status" value="1"/>
</dbReference>
<feature type="domain" description="C2H2-type" evidence="10">
    <location>
        <begin position="13"/>
        <end position="40"/>
    </location>
</feature>
<keyword evidence="2" id="KW-0479">Metal-binding</keyword>
<dbReference type="GO" id="GO:0000981">
    <property type="term" value="F:DNA-binding transcription factor activity, RNA polymerase II-specific"/>
    <property type="evidence" value="ECO:0007669"/>
    <property type="project" value="UniProtKB-ARBA"/>
</dbReference>
<reference evidence="11" key="1">
    <citation type="journal article" date="2020" name="Microb. Genom.">
        <title>Genetic diversity of clinical and environmental Mucorales isolates obtained from an investigation of mucormycosis cases among solid organ transplant recipients.</title>
        <authorList>
            <person name="Nguyen M.H."/>
            <person name="Kaul D."/>
            <person name="Muto C."/>
            <person name="Cheng S.J."/>
            <person name="Richter R.A."/>
            <person name="Bruno V.M."/>
            <person name="Liu G."/>
            <person name="Beyhan S."/>
            <person name="Sundermann A.J."/>
            <person name="Mounaud S."/>
            <person name="Pasculle A.W."/>
            <person name="Nierman W.C."/>
            <person name="Driscoll E."/>
            <person name="Cumbie R."/>
            <person name="Clancy C.J."/>
            <person name="Dupont C.L."/>
        </authorList>
    </citation>
    <scope>NUCLEOTIDE SEQUENCE</scope>
    <source>
        <strain evidence="11">GL16</strain>
    </source>
</reference>
<dbReference type="OMA" id="PECMKER"/>
<dbReference type="FunFam" id="3.30.160.60:FF:000072">
    <property type="entry name" value="zinc finger protein 143 isoform X1"/>
    <property type="match status" value="1"/>
</dbReference>
<dbReference type="EMBL" id="JAANIT010001652">
    <property type="protein sequence ID" value="KAG1539294.1"/>
    <property type="molecule type" value="Genomic_DNA"/>
</dbReference>
<evidence type="ECO:0000256" key="1">
    <source>
        <dbReference type="ARBA" id="ARBA00004123"/>
    </source>
</evidence>
<gene>
    <name evidence="11" type="ORF">G6F51_009223</name>
</gene>
<dbReference type="SUPFAM" id="SSF57667">
    <property type="entry name" value="beta-beta-alpha zinc fingers"/>
    <property type="match status" value="1"/>
</dbReference>
<evidence type="ECO:0000256" key="9">
    <source>
        <dbReference type="PROSITE-ProRule" id="PRU00042"/>
    </source>
</evidence>
<dbReference type="InterPro" id="IPR051007">
    <property type="entry name" value="creA/MIG_C2H2-ZnF"/>
</dbReference>
<evidence type="ECO:0000256" key="8">
    <source>
        <dbReference type="ARBA" id="ARBA00023242"/>
    </source>
</evidence>
<dbReference type="SMART" id="SM00355">
    <property type="entry name" value="ZnF_C2H2"/>
    <property type="match status" value="2"/>
</dbReference>
<evidence type="ECO:0000256" key="7">
    <source>
        <dbReference type="ARBA" id="ARBA00023163"/>
    </source>
</evidence>
<dbReference type="InterPro" id="IPR013087">
    <property type="entry name" value="Znf_C2H2_type"/>
</dbReference>
<dbReference type="PANTHER" id="PTHR47428:SF1">
    <property type="entry name" value="REGULATORY PROTEIN MIG1-RELATED"/>
    <property type="match status" value="1"/>
</dbReference>
<keyword evidence="5" id="KW-0862">Zinc</keyword>
<dbReference type="Pfam" id="PF00096">
    <property type="entry name" value="zf-C2H2"/>
    <property type="match status" value="2"/>
</dbReference>
<dbReference type="AlphaFoldDB" id="A0A9P6Y4I2"/>
<keyword evidence="3" id="KW-0677">Repeat</keyword>
<comment type="caution">
    <text evidence="11">The sequence shown here is derived from an EMBL/GenBank/DDBJ whole genome shotgun (WGS) entry which is preliminary data.</text>
</comment>
<sequence>MYYQKTINKPRPYPCPSCPKAFVRLEHRTRHIRIHTGEKPHGCSYCPKRFSRTDELNRHLRIHAKRDPYFADLFSKPILPPIQRRQWANEYHLPSIQFLLN</sequence>
<organism evidence="11 12">
    <name type="scientific">Rhizopus oryzae</name>
    <name type="common">Mucormycosis agent</name>
    <name type="synonym">Rhizopus arrhizus var. delemar</name>
    <dbReference type="NCBI Taxonomy" id="64495"/>
    <lineage>
        <taxon>Eukaryota</taxon>
        <taxon>Fungi</taxon>
        <taxon>Fungi incertae sedis</taxon>
        <taxon>Mucoromycota</taxon>
        <taxon>Mucoromycotina</taxon>
        <taxon>Mucoromycetes</taxon>
        <taxon>Mucorales</taxon>
        <taxon>Mucorineae</taxon>
        <taxon>Rhizopodaceae</taxon>
        <taxon>Rhizopus</taxon>
    </lineage>
</organism>
<dbReference type="GO" id="GO:0000978">
    <property type="term" value="F:RNA polymerase II cis-regulatory region sequence-specific DNA binding"/>
    <property type="evidence" value="ECO:0007669"/>
    <property type="project" value="TreeGrafter"/>
</dbReference>
<dbReference type="GO" id="GO:0005737">
    <property type="term" value="C:cytoplasm"/>
    <property type="evidence" value="ECO:0007669"/>
    <property type="project" value="TreeGrafter"/>
</dbReference>
<dbReference type="OrthoDB" id="6365676at2759"/>
<dbReference type="PANTHER" id="PTHR47428">
    <property type="entry name" value="REGULATORY PROTEIN MIG1-RELATED"/>
    <property type="match status" value="1"/>
</dbReference>
<evidence type="ECO:0000313" key="11">
    <source>
        <dbReference type="EMBL" id="KAG1539294.1"/>
    </source>
</evidence>
<keyword evidence="6" id="KW-0805">Transcription regulation</keyword>
<dbReference type="InterPro" id="IPR036236">
    <property type="entry name" value="Znf_C2H2_sf"/>
</dbReference>
<evidence type="ECO:0000256" key="2">
    <source>
        <dbReference type="ARBA" id="ARBA00022723"/>
    </source>
</evidence>
<dbReference type="PROSITE" id="PS50157">
    <property type="entry name" value="ZINC_FINGER_C2H2_2"/>
    <property type="match status" value="2"/>
</dbReference>
<keyword evidence="4 9" id="KW-0863">Zinc-finger</keyword>
<proteinExistence type="predicted"/>
<name>A0A9P6Y4I2_RHIOR</name>
<keyword evidence="8" id="KW-0539">Nucleus</keyword>
<dbReference type="GO" id="GO:0008270">
    <property type="term" value="F:zinc ion binding"/>
    <property type="evidence" value="ECO:0007669"/>
    <property type="project" value="UniProtKB-KW"/>
</dbReference>
<accession>A0A9P6Y4I2</accession>
<evidence type="ECO:0000259" key="10">
    <source>
        <dbReference type="PROSITE" id="PS50157"/>
    </source>
</evidence>
<evidence type="ECO:0000256" key="4">
    <source>
        <dbReference type="ARBA" id="ARBA00022771"/>
    </source>
</evidence>
<protein>
    <recommendedName>
        <fullName evidence="10">C2H2-type domain-containing protein</fullName>
    </recommendedName>
</protein>